<sequence length="68" mass="7595">MSEQLCPLCQQNNLCKAGTAEQNQCWCMAQQFPAELLAQAPDQNSCICRDCLARFAQQTTAVQQFKPV</sequence>
<dbReference type="OrthoDB" id="5625686at2"/>
<reference evidence="1 2" key="1">
    <citation type="submission" date="2018-11" db="EMBL/GenBank/DDBJ databases">
        <title>Draft genome analysis of Rheinheimera mesophila isolated from an industrial waste site.</title>
        <authorList>
            <person name="Yu Q."/>
            <person name="Qi Y."/>
            <person name="Zhang H."/>
            <person name="Lu Y."/>
            <person name="Pu J."/>
        </authorList>
    </citation>
    <scope>NUCLEOTIDE SEQUENCE [LARGE SCALE GENOMIC DNA]</scope>
    <source>
        <strain evidence="1 2">IITR13</strain>
    </source>
</reference>
<name>A0A3P3QGN3_9GAMM</name>
<gene>
    <name evidence="1" type="ORF">EIK76_12440</name>
</gene>
<dbReference type="AlphaFoldDB" id="A0A3P3QGN3"/>
<dbReference type="Pfam" id="PF14375">
    <property type="entry name" value="Cys_rich_CWC"/>
    <property type="match status" value="1"/>
</dbReference>
<keyword evidence="2" id="KW-1185">Reference proteome</keyword>
<protein>
    <recommendedName>
        <fullName evidence="3">Cysteine-rich CWC family protein</fullName>
    </recommendedName>
</protein>
<dbReference type="Proteomes" id="UP000276260">
    <property type="component" value="Unassembled WGS sequence"/>
</dbReference>
<organism evidence="1 2">
    <name type="scientific">Rheinheimera mesophila</name>
    <dbReference type="NCBI Taxonomy" id="1547515"/>
    <lineage>
        <taxon>Bacteria</taxon>
        <taxon>Pseudomonadati</taxon>
        <taxon>Pseudomonadota</taxon>
        <taxon>Gammaproteobacteria</taxon>
        <taxon>Chromatiales</taxon>
        <taxon>Chromatiaceae</taxon>
        <taxon>Rheinheimera</taxon>
    </lineage>
</organism>
<dbReference type="RefSeq" id="WP_046519405.1">
    <property type="nucleotide sequence ID" value="NZ_LAVS01000011.1"/>
</dbReference>
<accession>A0A3P3QGN3</accession>
<comment type="caution">
    <text evidence="1">The sequence shown here is derived from an EMBL/GenBank/DDBJ whole genome shotgun (WGS) entry which is preliminary data.</text>
</comment>
<proteinExistence type="predicted"/>
<evidence type="ECO:0008006" key="3">
    <source>
        <dbReference type="Google" id="ProtNLM"/>
    </source>
</evidence>
<dbReference type="InterPro" id="IPR032720">
    <property type="entry name" value="Cys_rich_CWC"/>
</dbReference>
<dbReference type="EMBL" id="RRCF01000003">
    <property type="protein sequence ID" value="RRJ20326.1"/>
    <property type="molecule type" value="Genomic_DNA"/>
</dbReference>
<evidence type="ECO:0000313" key="1">
    <source>
        <dbReference type="EMBL" id="RRJ20326.1"/>
    </source>
</evidence>
<evidence type="ECO:0000313" key="2">
    <source>
        <dbReference type="Proteomes" id="UP000276260"/>
    </source>
</evidence>